<accession>A0A239AYH7</accession>
<sequence>MERGSDDVPDHTGGCVNTRSKRVFIMSKSRDKKFIEVIEHIEEALNSSNSQTFPPLRPGHNWGNARYPPSRFLPVGGQNKAIPGNWGLLVPTTRQGSR</sequence>
<keyword evidence="2" id="KW-1185">Reference proteome</keyword>
<proteinExistence type="predicted"/>
<gene>
    <name evidence="1" type="ORF">SAMN05216276_1002235</name>
</gene>
<dbReference type="AlphaFoldDB" id="A0A239AYH7"/>
<reference evidence="1 2" key="1">
    <citation type="submission" date="2017-06" db="EMBL/GenBank/DDBJ databases">
        <authorList>
            <person name="Kim H.J."/>
            <person name="Triplett B.A."/>
        </authorList>
    </citation>
    <scope>NUCLEOTIDE SEQUENCE [LARGE SCALE GENOMIC DNA]</scope>
    <source>
        <strain evidence="1 2">CGMCC 4.2132</strain>
    </source>
</reference>
<dbReference type="EMBL" id="FZOD01000002">
    <property type="protein sequence ID" value="SNS00610.1"/>
    <property type="molecule type" value="Genomic_DNA"/>
</dbReference>
<protein>
    <submittedName>
        <fullName evidence="1">Uncharacterized protein</fullName>
    </submittedName>
</protein>
<name>A0A239AYH7_9ACTN</name>
<evidence type="ECO:0000313" key="1">
    <source>
        <dbReference type="EMBL" id="SNS00610.1"/>
    </source>
</evidence>
<dbReference type="Proteomes" id="UP000198282">
    <property type="component" value="Unassembled WGS sequence"/>
</dbReference>
<evidence type="ECO:0000313" key="2">
    <source>
        <dbReference type="Proteomes" id="UP000198282"/>
    </source>
</evidence>
<organism evidence="1 2">
    <name type="scientific">Streptosporangium subroseum</name>
    <dbReference type="NCBI Taxonomy" id="106412"/>
    <lineage>
        <taxon>Bacteria</taxon>
        <taxon>Bacillati</taxon>
        <taxon>Actinomycetota</taxon>
        <taxon>Actinomycetes</taxon>
        <taxon>Streptosporangiales</taxon>
        <taxon>Streptosporangiaceae</taxon>
        <taxon>Streptosporangium</taxon>
    </lineage>
</organism>